<dbReference type="Pfam" id="PF12277">
    <property type="entry name" value="DUF3618"/>
    <property type="match status" value="1"/>
</dbReference>
<dbReference type="RefSeq" id="WP_290195194.1">
    <property type="nucleotide sequence ID" value="NZ_CP047654.1"/>
</dbReference>
<accession>A0ABU1ZYN1</accession>
<feature type="region of interest" description="Disordered" evidence="1">
    <location>
        <begin position="146"/>
        <end position="208"/>
    </location>
</feature>
<sequence length="208" mass="22596">MSNNPDDIRADIERTRSELGRDVDALAEKVDPNKAMERQTDKIRGRWTDLRESVMGSPDDDHGHHGGQGTMQQARDRAGEMTEQASQTVRDVPGQVKRRTRGNPLAAGLIALGAGWLVGSLMPATRAEQDVAATVKEKAEPLVEEAKSVAQEMGETLQPQAQEAVASVKDSAATGAQHVKDEGQHRAEALRDDSREAARRVQDTARDS</sequence>
<reference evidence="2" key="1">
    <citation type="submission" date="2023-07" db="EMBL/GenBank/DDBJ databases">
        <title>Sequencing the genomes of 1000 actinobacteria strains.</title>
        <authorList>
            <person name="Klenk H.-P."/>
        </authorList>
    </citation>
    <scope>NUCLEOTIDE SEQUENCE</scope>
    <source>
        <strain evidence="2">DSM 107476</strain>
    </source>
</reference>
<dbReference type="Proteomes" id="UP001180840">
    <property type="component" value="Unassembled WGS sequence"/>
</dbReference>
<feature type="region of interest" description="Disordered" evidence="1">
    <location>
        <begin position="1"/>
        <end position="100"/>
    </location>
</feature>
<organism evidence="2 3">
    <name type="scientific">Corynebacterium guangdongense</name>
    <dbReference type="NCBI Taxonomy" id="1783348"/>
    <lineage>
        <taxon>Bacteria</taxon>
        <taxon>Bacillati</taxon>
        <taxon>Actinomycetota</taxon>
        <taxon>Actinomycetes</taxon>
        <taxon>Mycobacteriales</taxon>
        <taxon>Corynebacteriaceae</taxon>
        <taxon>Corynebacterium</taxon>
    </lineage>
</organism>
<evidence type="ECO:0000313" key="2">
    <source>
        <dbReference type="EMBL" id="MDR7329950.1"/>
    </source>
</evidence>
<name>A0ABU1ZYN1_9CORY</name>
<comment type="caution">
    <text evidence="2">The sequence shown here is derived from an EMBL/GenBank/DDBJ whole genome shotgun (WGS) entry which is preliminary data.</text>
</comment>
<gene>
    <name evidence="2" type="ORF">J2S39_001626</name>
</gene>
<evidence type="ECO:0000313" key="3">
    <source>
        <dbReference type="Proteomes" id="UP001180840"/>
    </source>
</evidence>
<evidence type="ECO:0000256" key="1">
    <source>
        <dbReference type="SAM" id="MobiDB-lite"/>
    </source>
</evidence>
<protein>
    <submittedName>
        <fullName evidence="2">ElaB/YqjD/DUF883 family membrane-anchored ribosome-binding protein</fullName>
    </submittedName>
</protein>
<dbReference type="InterPro" id="IPR022062">
    <property type="entry name" value="DUF3618"/>
</dbReference>
<keyword evidence="3" id="KW-1185">Reference proteome</keyword>
<feature type="compositionally biased region" description="Basic and acidic residues" evidence="1">
    <location>
        <begin position="178"/>
        <end position="208"/>
    </location>
</feature>
<feature type="compositionally biased region" description="Basic and acidic residues" evidence="1">
    <location>
        <begin position="1"/>
        <end position="52"/>
    </location>
</feature>
<proteinExistence type="predicted"/>
<dbReference type="EMBL" id="JAVDXZ010000001">
    <property type="protein sequence ID" value="MDR7329950.1"/>
    <property type="molecule type" value="Genomic_DNA"/>
</dbReference>